<dbReference type="EMBL" id="CP035807">
    <property type="protein sequence ID" value="QEN05241.1"/>
    <property type="molecule type" value="Genomic_DNA"/>
</dbReference>
<reference evidence="2 3" key="1">
    <citation type="submission" date="2019-02" db="EMBL/GenBank/DDBJ databases">
        <authorList>
            <person name="Fomenkov A."/>
            <person name="Dubinina G."/>
            <person name="Grabovich M."/>
            <person name="Vincze T."/>
            <person name="Roberts R.J."/>
        </authorList>
    </citation>
    <scope>NUCLEOTIDE SEQUENCE [LARGE SCALE GENOMIC DNA]</scope>
    <source>
        <strain evidence="2 3">P</strain>
    </source>
</reference>
<protein>
    <submittedName>
        <fullName evidence="2">GreA/GreB family elongation factor</fullName>
    </submittedName>
</protein>
<keyword evidence="2" id="KW-0648">Protein biosynthesis</keyword>
<dbReference type="GO" id="GO:0003677">
    <property type="term" value="F:DNA binding"/>
    <property type="evidence" value="ECO:0007669"/>
    <property type="project" value="InterPro"/>
</dbReference>
<sequence length="101" mass="10773">MKVLVSEMENAFIGDVNHFTTKYVTLNSKVTYKDIKSGTISKATIVFPVFADSTKDLYSILSPLGTALIGEAVGNIATCYAPAGVIELEVIDVEQVTIGGE</sequence>
<dbReference type="RefSeq" id="WP_149568480.1">
    <property type="nucleotide sequence ID" value="NZ_CP035807.1"/>
</dbReference>
<gene>
    <name evidence="2" type="ORF">EW093_11130</name>
</gene>
<proteinExistence type="predicted"/>
<dbReference type="AlphaFoldDB" id="A0A5C1QCG9"/>
<dbReference type="OrthoDB" id="192847at2"/>
<dbReference type="InterPro" id="IPR001437">
    <property type="entry name" value="Tscrpt_elong_fac_GreA/B_C"/>
</dbReference>
<dbReference type="InterPro" id="IPR023459">
    <property type="entry name" value="Tscrpt_elong_fac_GreA/B_fam"/>
</dbReference>
<reference evidence="2 3" key="2">
    <citation type="submission" date="2019-09" db="EMBL/GenBank/DDBJ databases">
        <title>Complete Genome Sequence and Methylome Analysis of free living Spirochaetas.</title>
        <authorList>
            <person name="Leshcheva N."/>
            <person name="Mikheeva N."/>
        </authorList>
    </citation>
    <scope>NUCLEOTIDE SEQUENCE [LARGE SCALE GENOMIC DNA]</scope>
    <source>
        <strain evidence="2 3">P</strain>
    </source>
</reference>
<dbReference type="GO" id="GO:0070063">
    <property type="term" value="F:RNA polymerase binding"/>
    <property type="evidence" value="ECO:0007669"/>
    <property type="project" value="InterPro"/>
</dbReference>
<dbReference type="GO" id="GO:0003746">
    <property type="term" value="F:translation elongation factor activity"/>
    <property type="evidence" value="ECO:0007669"/>
    <property type="project" value="UniProtKB-KW"/>
</dbReference>
<dbReference type="PANTHER" id="PTHR30437:SF5">
    <property type="entry name" value="REGULATOR OF NUCLEOSIDE DIPHOSPHATE KINASE"/>
    <property type="match status" value="1"/>
</dbReference>
<keyword evidence="2" id="KW-0251">Elongation factor</keyword>
<dbReference type="GO" id="GO:0032784">
    <property type="term" value="P:regulation of DNA-templated transcription elongation"/>
    <property type="evidence" value="ECO:0007669"/>
    <property type="project" value="InterPro"/>
</dbReference>
<evidence type="ECO:0000313" key="2">
    <source>
        <dbReference type="EMBL" id="QEN05241.1"/>
    </source>
</evidence>
<keyword evidence="3" id="KW-1185">Reference proteome</keyword>
<evidence type="ECO:0000313" key="3">
    <source>
        <dbReference type="Proteomes" id="UP000323824"/>
    </source>
</evidence>
<dbReference type="Gene3D" id="3.10.50.30">
    <property type="entry name" value="Transcription elongation factor, GreA/GreB, C-terminal domain"/>
    <property type="match status" value="1"/>
</dbReference>
<accession>A0A5C1QCG9</accession>
<feature type="domain" description="Transcription elongation factor GreA/GreB C-terminal" evidence="1">
    <location>
        <begin position="22"/>
        <end position="95"/>
    </location>
</feature>
<organism evidence="2 3">
    <name type="scientific">Thiospirochaeta perfilievii</name>
    <dbReference type="NCBI Taxonomy" id="252967"/>
    <lineage>
        <taxon>Bacteria</taxon>
        <taxon>Pseudomonadati</taxon>
        <taxon>Spirochaetota</taxon>
        <taxon>Spirochaetia</taxon>
        <taxon>Spirochaetales</taxon>
        <taxon>Spirochaetaceae</taxon>
        <taxon>Thiospirochaeta</taxon>
    </lineage>
</organism>
<evidence type="ECO:0000259" key="1">
    <source>
        <dbReference type="Pfam" id="PF01272"/>
    </source>
</evidence>
<dbReference type="GO" id="GO:0006354">
    <property type="term" value="P:DNA-templated transcription elongation"/>
    <property type="evidence" value="ECO:0007669"/>
    <property type="project" value="TreeGrafter"/>
</dbReference>
<dbReference type="Pfam" id="PF01272">
    <property type="entry name" value="GreA_GreB"/>
    <property type="match status" value="1"/>
</dbReference>
<dbReference type="InterPro" id="IPR036953">
    <property type="entry name" value="GreA/GreB_C_sf"/>
</dbReference>
<dbReference type="PANTHER" id="PTHR30437">
    <property type="entry name" value="TRANSCRIPTION ELONGATION FACTOR GREA"/>
    <property type="match status" value="1"/>
</dbReference>
<dbReference type="KEGG" id="sper:EW093_11130"/>
<dbReference type="Proteomes" id="UP000323824">
    <property type="component" value="Chromosome"/>
</dbReference>
<name>A0A5C1QCG9_9SPIO</name>
<dbReference type="SUPFAM" id="SSF54534">
    <property type="entry name" value="FKBP-like"/>
    <property type="match status" value="1"/>
</dbReference>